<feature type="transmembrane region" description="Helical" evidence="5">
    <location>
        <begin position="209"/>
        <end position="231"/>
    </location>
</feature>
<dbReference type="OrthoDB" id="422206at2759"/>
<dbReference type="InterPro" id="IPR049680">
    <property type="entry name" value="FLVCR1-2_SLC49-like"/>
</dbReference>
<dbReference type="GO" id="GO:0097037">
    <property type="term" value="P:heme export"/>
    <property type="evidence" value="ECO:0007669"/>
    <property type="project" value="TreeGrafter"/>
</dbReference>
<dbReference type="SUPFAM" id="SSF103473">
    <property type="entry name" value="MFS general substrate transporter"/>
    <property type="match status" value="1"/>
</dbReference>
<dbReference type="GO" id="GO:0020037">
    <property type="term" value="F:heme binding"/>
    <property type="evidence" value="ECO:0007669"/>
    <property type="project" value="TreeGrafter"/>
</dbReference>
<dbReference type="PANTHER" id="PTHR10924">
    <property type="entry name" value="MAJOR FACILITATOR SUPERFAMILY PROTEIN-RELATED"/>
    <property type="match status" value="1"/>
</dbReference>
<protein>
    <recommendedName>
        <fullName evidence="7">Major facilitator superfamily (MFS) profile domain-containing protein</fullName>
    </recommendedName>
</protein>
<evidence type="ECO:0000313" key="6">
    <source>
        <dbReference type="EMBL" id="CDS08127.1"/>
    </source>
</evidence>
<gene>
    <name evidence="6" type="ORF">LRAMOSA02075</name>
</gene>
<evidence type="ECO:0000256" key="5">
    <source>
        <dbReference type="SAM" id="Phobius"/>
    </source>
</evidence>
<dbReference type="AlphaFoldDB" id="A0A077WMZ0"/>
<dbReference type="InterPro" id="IPR036259">
    <property type="entry name" value="MFS_trans_sf"/>
</dbReference>
<keyword evidence="2 5" id="KW-0812">Transmembrane</keyword>
<name>A0A077WMZ0_9FUNG</name>
<keyword evidence="3 5" id="KW-1133">Transmembrane helix</keyword>
<feature type="transmembrane region" description="Helical" evidence="5">
    <location>
        <begin position="267"/>
        <end position="292"/>
    </location>
</feature>
<dbReference type="Pfam" id="PF07690">
    <property type="entry name" value="MFS_1"/>
    <property type="match status" value="1"/>
</dbReference>
<dbReference type="InterPro" id="IPR011701">
    <property type="entry name" value="MFS"/>
</dbReference>
<dbReference type="GO" id="GO:0015232">
    <property type="term" value="F:heme transmembrane transporter activity"/>
    <property type="evidence" value="ECO:0007669"/>
    <property type="project" value="TreeGrafter"/>
</dbReference>
<feature type="transmembrane region" description="Helical" evidence="5">
    <location>
        <begin position="304"/>
        <end position="323"/>
    </location>
</feature>
<reference evidence="6" key="1">
    <citation type="journal article" date="2014" name="Genome Announc.">
        <title>De novo whole-genome sequence and genome annotation of Lichtheimia ramosa.</title>
        <authorList>
            <person name="Linde J."/>
            <person name="Schwartze V."/>
            <person name="Binder U."/>
            <person name="Lass-Florl C."/>
            <person name="Voigt K."/>
            <person name="Horn F."/>
        </authorList>
    </citation>
    <scope>NUCLEOTIDE SEQUENCE</scope>
    <source>
        <strain evidence="6">JMRC FSU:6197</strain>
    </source>
</reference>
<feature type="transmembrane region" description="Helical" evidence="5">
    <location>
        <begin position="140"/>
        <end position="162"/>
    </location>
</feature>
<evidence type="ECO:0000256" key="4">
    <source>
        <dbReference type="ARBA" id="ARBA00023136"/>
    </source>
</evidence>
<organism evidence="6">
    <name type="scientific">Lichtheimia ramosa</name>
    <dbReference type="NCBI Taxonomy" id="688394"/>
    <lineage>
        <taxon>Eukaryota</taxon>
        <taxon>Fungi</taxon>
        <taxon>Fungi incertae sedis</taxon>
        <taxon>Mucoromycota</taxon>
        <taxon>Mucoromycotina</taxon>
        <taxon>Mucoromycetes</taxon>
        <taxon>Mucorales</taxon>
        <taxon>Lichtheimiaceae</taxon>
        <taxon>Lichtheimia</taxon>
    </lineage>
</organism>
<dbReference type="Gene3D" id="1.20.1250.20">
    <property type="entry name" value="MFS general substrate transporter like domains"/>
    <property type="match status" value="2"/>
</dbReference>
<feature type="transmembrane region" description="Helical" evidence="5">
    <location>
        <begin position="361"/>
        <end position="386"/>
    </location>
</feature>
<comment type="subcellular location">
    <subcellularLocation>
        <location evidence="1">Membrane</location>
        <topology evidence="1">Multi-pass membrane protein</topology>
    </subcellularLocation>
</comment>
<evidence type="ECO:0000256" key="2">
    <source>
        <dbReference type="ARBA" id="ARBA00022692"/>
    </source>
</evidence>
<feature type="transmembrane region" description="Helical" evidence="5">
    <location>
        <begin position="430"/>
        <end position="449"/>
    </location>
</feature>
<feature type="transmembrane region" description="Helical" evidence="5">
    <location>
        <begin position="35"/>
        <end position="55"/>
    </location>
</feature>
<evidence type="ECO:0000256" key="3">
    <source>
        <dbReference type="ARBA" id="ARBA00022989"/>
    </source>
</evidence>
<accession>A0A077WMZ0</accession>
<evidence type="ECO:0008006" key="7">
    <source>
        <dbReference type="Google" id="ProtNLM"/>
    </source>
</evidence>
<evidence type="ECO:0000256" key="1">
    <source>
        <dbReference type="ARBA" id="ARBA00004141"/>
    </source>
</evidence>
<dbReference type="EMBL" id="LK023324">
    <property type="protein sequence ID" value="CDS08127.1"/>
    <property type="molecule type" value="Genomic_DNA"/>
</dbReference>
<keyword evidence="4 5" id="KW-0472">Membrane</keyword>
<dbReference type="PANTHER" id="PTHR10924:SF4">
    <property type="entry name" value="GH15861P"/>
    <property type="match status" value="1"/>
</dbReference>
<feature type="transmembrane region" description="Helical" evidence="5">
    <location>
        <begin position="75"/>
        <end position="95"/>
    </location>
</feature>
<sequence>MKIPTEHDALIDKSISTPNHDHSPQQQQQQRHISYWRWFVLLVFSLLSFSSALMWDTFAPCLYIFVDYYFGSVTPATVNAINAMSLVYMLLYPFAIQPSLHYFEDSKGAGTGLKRGVMIGASLNALGAAIRWLGRSPDGFIVLSIGQVVAAIGQVFILSIPPKLAGDWFPENEANLVTAIGVSANNLGVAAGCIWSPMAIFPDTMHEDIPWLLLLQFILASCILFLTWLAFQRKPDVQRLIPHDARDESSHDEDGDGNGLLWKQPSFYYMLASYAVIMGVQCSVITLLAQILMPPFQDTIDENFVGWLGCVMLVIGFPASCIIGHYLDQTLRYRLVSNSLTAFMALSGLGLYMSIEFDSLVGVSVSCIVLGITTSAITPVLFQYASELYYPINENTPAGYLLSAGNIGGVLLVTVLGWSEDMSRRFSMKIPMLFLVAVMLITVVFMAMIKGPLKRTLATQYLTCLPA</sequence>
<feature type="transmembrane region" description="Helical" evidence="5">
    <location>
        <begin position="398"/>
        <end position="418"/>
    </location>
</feature>
<proteinExistence type="predicted"/>
<dbReference type="GO" id="GO:0016020">
    <property type="term" value="C:membrane"/>
    <property type="evidence" value="ECO:0007669"/>
    <property type="project" value="UniProtKB-SubCell"/>
</dbReference>